<proteinExistence type="inferred from homology"/>
<dbReference type="InterPro" id="IPR041802">
    <property type="entry name" value="MPP_YfcE"/>
</dbReference>
<comment type="cofactor">
    <cofactor evidence="2">
        <name>a divalent metal cation</name>
        <dbReference type="ChEBI" id="CHEBI:60240"/>
    </cofactor>
</comment>
<feature type="domain" description="Calcineurin-like phosphoesterase" evidence="3">
    <location>
        <begin position="1"/>
        <end position="166"/>
    </location>
</feature>
<dbReference type="NCBIfam" id="TIGR00040">
    <property type="entry name" value="yfcE"/>
    <property type="match status" value="1"/>
</dbReference>
<dbReference type="PANTHER" id="PTHR43165">
    <property type="entry name" value="METALLOPHOSPHOESTERASE"/>
    <property type="match status" value="1"/>
</dbReference>
<name>B2A6V5_NATTJ</name>
<dbReference type="EMBL" id="CP001034">
    <property type="protein sequence ID" value="ACB84236.1"/>
    <property type="molecule type" value="Genomic_DNA"/>
</dbReference>
<dbReference type="InterPro" id="IPR024654">
    <property type="entry name" value="Calcineurin-like_PHP_lpxH"/>
</dbReference>
<evidence type="ECO:0000313" key="5">
    <source>
        <dbReference type="Proteomes" id="UP000001683"/>
    </source>
</evidence>
<dbReference type="GO" id="GO:0046872">
    <property type="term" value="F:metal ion binding"/>
    <property type="evidence" value="ECO:0007669"/>
    <property type="project" value="UniProtKB-KW"/>
</dbReference>
<evidence type="ECO:0000256" key="1">
    <source>
        <dbReference type="ARBA" id="ARBA00008950"/>
    </source>
</evidence>
<evidence type="ECO:0000313" key="4">
    <source>
        <dbReference type="EMBL" id="ACB84236.1"/>
    </source>
</evidence>
<dbReference type="CDD" id="cd00841">
    <property type="entry name" value="MPP_YfcE"/>
    <property type="match status" value="1"/>
</dbReference>
<dbReference type="Pfam" id="PF12850">
    <property type="entry name" value="Metallophos_2"/>
    <property type="match status" value="1"/>
</dbReference>
<dbReference type="STRING" id="457570.Nther_0641"/>
<organism evidence="4 5">
    <name type="scientific">Natranaerobius thermophilus (strain ATCC BAA-1301 / DSM 18059 / JW/NM-WN-LF)</name>
    <dbReference type="NCBI Taxonomy" id="457570"/>
    <lineage>
        <taxon>Bacteria</taxon>
        <taxon>Bacillati</taxon>
        <taxon>Bacillota</taxon>
        <taxon>Clostridia</taxon>
        <taxon>Natranaerobiales</taxon>
        <taxon>Natranaerobiaceae</taxon>
        <taxon>Natranaerobius</taxon>
    </lineage>
</organism>
<keyword evidence="2" id="KW-0479">Metal-binding</keyword>
<protein>
    <recommendedName>
        <fullName evidence="2">Phosphoesterase</fullName>
        <ecNumber evidence="2">3.1.4.-</ecNumber>
    </recommendedName>
</protein>
<evidence type="ECO:0000256" key="2">
    <source>
        <dbReference type="RuleBase" id="RU362039"/>
    </source>
</evidence>
<dbReference type="AlphaFoldDB" id="B2A6V5"/>
<sequence length="185" mass="20655">MRIGLISDTHGSLKAWNQAMELFQDCQVILHGGDILYHGPRNPLPEGYDPKELANELNNLGKSLFMVGGNCDAEVDNMVLNHPVLTPYFYTSLEGLNILVLHGHKYSQEELFQLGKRYQADMIMVGHTHIPQIKHQDDLILINPGSPSLPKGEDKVPAVGILDTTEKTVEIKDLRNTNTLISSSW</sequence>
<keyword evidence="5" id="KW-1185">Reference proteome</keyword>
<dbReference type="InterPro" id="IPR029052">
    <property type="entry name" value="Metallo-depent_PP-like"/>
</dbReference>
<dbReference type="GO" id="GO:0016787">
    <property type="term" value="F:hydrolase activity"/>
    <property type="evidence" value="ECO:0007669"/>
    <property type="project" value="UniProtKB-UniRule"/>
</dbReference>
<dbReference type="InParanoid" id="B2A6V5"/>
<dbReference type="eggNOG" id="COG0622">
    <property type="taxonomic scope" value="Bacteria"/>
</dbReference>
<gene>
    <name evidence="4" type="ordered locus">Nther_0641</name>
</gene>
<reference evidence="4 5" key="2">
    <citation type="journal article" date="2011" name="J. Bacteriol.">
        <title>Complete genome sequence of the anaerobic, halophilic alkalithermophile Natranaerobius thermophilus JW/NM-WN-LF.</title>
        <authorList>
            <person name="Zhao B."/>
            <person name="Mesbah N.M."/>
            <person name="Dalin E."/>
            <person name="Goodwin L."/>
            <person name="Nolan M."/>
            <person name="Pitluck S."/>
            <person name="Chertkov O."/>
            <person name="Brettin T.S."/>
            <person name="Han J."/>
            <person name="Larimer F.W."/>
            <person name="Land M.L."/>
            <person name="Hauser L."/>
            <person name="Kyrpides N."/>
            <person name="Wiegel J."/>
        </authorList>
    </citation>
    <scope>NUCLEOTIDE SEQUENCE [LARGE SCALE GENOMIC DNA]</scope>
    <source>
        <strain evidence="5">ATCC BAA-1301 / DSM 18059 / JW/NM-WN-LF</strain>
    </source>
</reference>
<dbReference type="RefSeq" id="WP_012447120.1">
    <property type="nucleotide sequence ID" value="NC_010718.1"/>
</dbReference>
<dbReference type="KEGG" id="nth:Nther_0641"/>
<dbReference type="PANTHER" id="PTHR43165:SF1">
    <property type="entry name" value="PHOSPHODIESTERASE MJ0936"/>
    <property type="match status" value="1"/>
</dbReference>
<dbReference type="Gene3D" id="3.60.21.10">
    <property type="match status" value="1"/>
</dbReference>
<dbReference type="EC" id="3.1.4.-" evidence="2"/>
<dbReference type="InterPro" id="IPR000979">
    <property type="entry name" value="Phosphodiesterase_MJ0936/Vps29"/>
</dbReference>
<accession>B2A6V5</accession>
<dbReference type="Proteomes" id="UP000001683">
    <property type="component" value="Chromosome"/>
</dbReference>
<dbReference type="NCBIfam" id="NF006988">
    <property type="entry name" value="PRK09453.1"/>
    <property type="match status" value="1"/>
</dbReference>
<evidence type="ECO:0000259" key="3">
    <source>
        <dbReference type="Pfam" id="PF12850"/>
    </source>
</evidence>
<dbReference type="OrthoDB" id="9800565at2"/>
<dbReference type="HOGENOM" id="CLU_063749_1_1_9"/>
<dbReference type="SUPFAM" id="SSF56300">
    <property type="entry name" value="Metallo-dependent phosphatases"/>
    <property type="match status" value="1"/>
</dbReference>
<comment type="similarity">
    <text evidence="1 2">Belongs to the metallophosphoesterase superfamily. YfcE family.</text>
</comment>
<dbReference type="InterPro" id="IPR053193">
    <property type="entry name" value="MetalloPDE_YfcE-like"/>
</dbReference>
<reference evidence="4 5" key="1">
    <citation type="submission" date="2008-04" db="EMBL/GenBank/DDBJ databases">
        <title>Complete sequence of chromosome of Natranaerobius thermophilus JW/NM-WN-LF.</title>
        <authorList>
            <consortium name="US DOE Joint Genome Institute"/>
            <person name="Copeland A."/>
            <person name="Lucas S."/>
            <person name="Lapidus A."/>
            <person name="Glavina del Rio T."/>
            <person name="Dalin E."/>
            <person name="Tice H."/>
            <person name="Bruce D."/>
            <person name="Goodwin L."/>
            <person name="Pitluck S."/>
            <person name="Chertkov O."/>
            <person name="Brettin T."/>
            <person name="Detter J.C."/>
            <person name="Han C."/>
            <person name="Kuske C.R."/>
            <person name="Schmutz J."/>
            <person name="Larimer F."/>
            <person name="Land M."/>
            <person name="Hauser L."/>
            <person name="Kyrpides N."/>
            <person name="Lykidis A."/>
            <person name="Mesbah N.M."/>
            <person name="Wiegel J."/>
        </authorList>
    </citation>
    <scope>NUCLEOTIDE SEQUENCE [LARGE SCALE GENOMIC DNA]</scope>
    <source>
        <strain evidence="5">ATCC BAA-1301 / DSM 18059 / JW/NM-WN-LF</strain>
    </source>
</reference>